<gene>
    <name evidence="1" type="ORF">CFP56_030705</name>
</gene>
<evidence type="ECO:0000313" key="1">
    <source>
        <dbReference type="EMBL" id="KAK7827960.1"/>
    </source>
</evidence>
<dbReference type="AlphaFoldDB" id="A0AAW0JMA6"/>
<sequence length="81" mass="9347">MCTRQLPDPCFKTERNCHKWLMQCSIVTFLRGTCTKLLSLLQYVFRSSLNMWPVIADVVTALTQQVQRAHQAPPVLLEQRG</sequence>
<organism evidence="1 2">
    <name type="scientific">Quercus suber</name>
    <name type="common">Cork oak</name>
    <dbReference type="NCBI Taxonomy" id="58331"/>
    <lineage>
        <taxon>Eukaryota</taxon>
        <taxon>Viridiplantae</taxon>
        <taxon>Streptophyta</taxon>
        <taxon>Embryophyta</taxon>
        <taxon>Tracheophyta</taxon>
        <taxon>Spermatophyta</taxon>
        <taxon>Magnoliopsida</taxon>
        <taxon>eudicotyledons</taxon>
        <taxon>Gunneridae</taxon>
        <taxon>Pentapetalae</taxon>
        <taxon>rosids</taxon>
        <taxon>fabids</taxon>
        <taxon>Fagales</taxon>
        <taxon>Fagaceae</taxon>
        <taxon>Quercus</taxon>
    </lineage>
</organism>
<reference evidence="1 2" key="1">
    <citation type="journal article" date="2018" name="Sci. Data">
        <title>The draft genome sequence of cork oak.</title>
        <authorList>
            <person name="Ramos A.M."/>
            <person name="Usie A."/>
            <person name="Barbosa P."/>
            <person name="Barros P.M."/>
            <person name="Capote T."/>
            <person name="Chaves I."/>
            <person name="Simoes F."/>
            <person name="Abreu I."/>
            <person name="Carrasquinho I."/>
            <person name="Faro C."/>
            <person name="Guimaraes J.B."/>
            <person name="Mendonca D."/>
            <person name="Nobrega F."/>
            <person name="Rodrigues L."/>
            <person name="Saibo N.J.M."/>
            <person name="Varela M.C."/>
            <person name="Egas C."/>
            <person name="Matos J."/>
            <person name="Miguel C.M."/>
            <person name="Oliveira M.M."/>
            <person name="Ricardo C.P."/>
            <person name="Goncalves S."/>
        </authorList>
    </citation>
    <scope>NUCLEOTIDE SEQUENCE [LARGE SCALE GENOMIC DNA]</scope>
    <source>
        <strain evidence="2">cv. HL8</strain>
    </source>
</reference>
<dbReference type="Proteomes" id="UP000237347">
    <property type="component" value="Unassembled WGS sequence"/>
</dbReference>
<protein>
    <submittedName>
        <fullName evidence="1">Uncharacterized protein</fullName>
    </submittedName>
</protein>
<accession>A0AAW0JMA6</accession>
<dbReference type="EMBL" id="PKMF04000512">
    <property type="protein sequence ID" value="KAK7827960.1"/>
    <property type="molecule type" value="Genomic_DNA"/>
</dbReference>
<comment type="caution">
    <text evidence="1">The sequence shown here is derived from an EMBL/GenBank/DDBJ whole genome shotgun (WGS) entry which is preliminary data.</text>
</comment>
<evidence type="ECO:0000313" key="2">
    <source>
        <dbReference type="Proteomes" id="UP000237347"/>
    </source>
</evidence>
<keyword evidence="2" id="KW-1185">Reference proteome</keyword>
<name>A0AAW0JMA6_QUESU</name>
<proteinExistence type="predicted"/>